<accession>A0A1H5VQJ7</accession>
<reference evidence="3" key="1">
    <citation type="submission" date="2016-10" db="EMBL/GenBank/DDBJ databases">
        <authorList>
            <person name="Varghese N."/>
            <person name="Submissions S."/>
        </authorList>
    </citation>
    <scope>NUCLEOTIDE SEQUENCE [LARGE SCALE GENOMIC DNA]</scope>
    <source>
        <strain evidence="3">CGMCC 1.9230</strain>
    </source>
</reference>
<protein>
    <submittedName>
        <fullName evidence="2">Phytoene dehydrogenase-related protein</fullName>
    </submittedName>
</protein>
<dbReference type="Pfam" id="PF01593">
    <property type="entry name" value="Amino_oxidase"/>
    <property type="match status" value="1"/>
</dbReference>
<dbReference type="SUPFAM" id="SSF51905">
    <property type="entry name" value="FAD/NAD(P)-binding domain"/>
    <property type="match status" value="1"/>
</dbReference>
<proteinExistence type="predicted"/>
<organism evidence="2 3">
    <name type="scientific">Flavobacterium urumqiense</name>
    <dbReference type="NCBI Taxonomy" id="935224"/>
    <lineage>
        <taxon>Bacteria</taxon>
        <taxon>Pseudomonadati</taxon>
        <taxon>Bacteroidota</taxon>
        <taxon>Flavobacteriia</taxon>
        <taxon>Flavobacteriales</taxon>
        <taxon>Flavobacteriaceae</taxon>
        <taxon>Flavobacterium</taxon>
    </lineage>
</organism>
<sequence length="412" mass="45758">MKQDVIIVGAGLAGLSAAVYLHRQGRKVLLLEASERAGGRIKTDSHEGYLLDRGFQVLLTAYPETKALLNYNALNLKKMLPGATVLYDGGSFEIADPFRRPSATFATLFAPVGTLKDKLNTLWLKNKLQKITIEEIFEQPEQSTRKQLADYGFSLKMIQRFYAPFLSGIFLENDLNTSRRMFDFVMKMFSDGDVAVPALGMEEIPKQLVAMLPQGSIQYHTKVAEIDGNKIITADGTVLEANQILLATTANSLTVKFFPEQKMTSHQVTNIYFEANEAPTKKAVVILNASTQKKWVNNLTVMSNVSKAYAPQGKILISVSCNGIPTVDDVTLAENMKEELRQWYGQKVTSWKMLKAYRIEYALPTQESVRNEVATSEIKISDTLFICGDHLLNGSINAALKTGRLAAEAMKI</sequence>
<dbReference type="InterPro" id="IPR002937">
    <property type="entry name" value="Amino_oxidase"/>
</dbReference>
<dbReference type="GO" id="GO:0016491">
    <property type="term" value="F:oxidoreductase activity"/>
    <property type="evidence" value="ECO:0007669"/>
    <property type="project" value="InterPro"/>
</dbReference>
<dbReference type="Proteomes" id="UP000236737">
    <property type="component" value="Unassembled WGS sequence"/>
</dbReference>
<gene>
    <name evidence="2" type="ORF">SAMN04488130_103313</name>
</gene>
<dbReference type="AlphaFoldDB" id="A0A1H5VQJ7"/>
<dbReference type="PRINTS" id="PR00469">
    <property type="entry name" value="PNDRDTASEII"/>
</dbReference>
<name>A0A1H5VQJ7_9FLAO</name>
<evidence type="ECO:0000313" key="3">
    <source>
        <dbReference type="Proteomes" id="UP000236737"/>
    </source>
</evidence>
<evidence type="ECO:0000313" key="2">
    <source>
        <dbReference type="EMBL" id="SEF89443.1"/>
    </source>
</evidence>
<evidence type="ECO:0000259" key="1">
    <source>
        <dbReference type="Pfam" id="PF01593"/>
    </source>
</evidence>
<dbReference type="InterPro" id="IPR036188">
    <property type="entry name" value="FAD/NAD-bd_sf"/>
</dbReference>
<dbReference type="Gene3D" id="3.50.50.60">
    <property type="entry name" value="FAD/NAD(P)-binding domain"/>
    <property type="match status" value="1"/>
</dbReference>
<dbReference type="PANTHER" id="PTHR42841">
    <property type="entry name" value="AMINE OXIDASE"/>
    <property type="match status" value="1"/>
</dbReference>
<keyword evidence="3" id="KW-1185">Reference proteome</keyword>
<dbReference type="EMBL" id="FNVP01000003">
    <property type="protein sequence ID" value="SEF89443.1"/>
    <property type="molecule type" value="Genomic_DNA"/>
</dbReference>
<feature type="domain" description="Amine oxidase" evidence="1">
    <location>
        <begin position="12"/>
        <end position="410"/>
    </location>
</feature>
<dbReference type="OrthoDB" id="9767561at2"/>